<evidence type="ECO:0000256" key="5">
    <source>
        <dbReference type="ARBA" id="ARBA00022691"/>
    </source>
</evidence>
<feature type="domain" description="PAC" evidence="8">
    <location>
        <begin position="362"/>
        <end position="422"/>
    </location>
</feature>
<dbReference type="NCBIfam" id="TIGR00229">
    <property type="entry name" value="sensory_box"/>
    <property type="match status" value="2"/>
</dbReference>
<dbReference type="InterPro" id="IPR000780">
    <property type="entry name" value="CheR_MeTrfase"/>
</dbReference>
<dbReference type="Gene3D" id="1.10.287.620">
    <property type="entry name" value="Helix Hairpins"/>
    <property type="match status" value="1"/>
</dbReference>
<dbReference type="Pfam" id="PF00989">
    <property type="entry name" value="PAS"/>
    <property type="match status" value="2"/>
</dbReference>
<dbReference type="PROSITE" id="PS50112">
    <property type="entry name" value="PAS"/>
    <property type="match status" value="1"/>
</dbReference>
<dbReference type="Pfam" id="PF03705">
    <property type="entry name" value="CheR_N"/>
    <property type="match status" value="1"/>
</dbReference>
<protein>
    <recommendedName>
        <fullName evidence="2">protein-glutamate O-methyltransferase</fullName>
        <ecNumber evidence="2">2.1.1.80</ecNumber>
    </recommendedName>
</protein>
<feature type="region of interest" description="Disordered" evidence="6">
    <location>
        <begin position="424"/>
        <end position="480"/>
    </location>
</feature>
<gene>
    <name evidence="10" type="ORF">A3F84_15435</name>
</gene>
<comment type="catalytic activity">
    <reaction evidence="1">
        <text>L-glutamyl-[protein] + S-adenosyl-L-methionine = [protein]-L-glutamate 5-O-methyl ester + S-adenosyl-L-homocysteine</text>
        <dbReference type="Rhea" id="RHEA:24452"/>
        <dbReference type="Rhea" id="RHEA-COMP:10208"/>
        <dbReference type="Rhea" id="RHEA-COMP:10311"/>
        <dbReference type="ChEBI" id="CHEBI:29973"/>
        <dbReference type="ChEBI" id="CHEBI:57856"/>
        <dbReference type="ChEBI" id="CHEBI:59789"/>
        <dbReference type="ChEBI" id="CHEBI:82795"/>
        <dbReference type="EC" id="2.1.1.80"/>
    </reaction>
</comment>
<dbReference type="PRINTS" id="PR00996">
    <property type="entry name" value="CHERMTFRASE"/>
</dbReference>
<dbReference type="Pfam" id="PF01739">
    <property type="entry name" value="CheR"/>
    <property type="match status" value="1"/>
</dbReference>
<dbReference type="PANTHER" id="PTHR24422">
    <property type="entry name" value="CHEMOTAXIS PROTEIN METHYLTRANSFERASE"/>
    <property type="match status" value="1"/>
</dbReference>
<dbReference type="InterPro" id="IPR000700">
    <property type="entry name" value="PAS-assoc_C"/>
</dbReference>
<evidence type="ECO:0000256" key="6">
    <source>
        <dbReference type="SAM" id="MobiDB-lite"/>
    </source>
</evidence>
<evidence type="ECO:0000259" key="9">
    <source>
        <dbReference type="PROSITE" id="PS50123"/>
    </source>
</evidence>
<dbReference type="AlphaFoldDB" id="A0A1F6C453"/>
<accession>A0A1F6C453</accession>
<dbReference type="GO" id="GO:0008983">
    <property type="term" value="F:protein-glutamate O-methyltransferase activity"/>
    <property type="evidence" value="ECO:0007669"/>
    <property type="project" value="UniProtKB-EC"/>
</dbReference>
<dbReference type="EMBL" id="MFKF01000420">
    <property type="protein sequence ID" value="OGG43996.1"/>
    <property type="molecule type" value="Genomic_DNA"/>
</dbReference>
<dbReference type="CDD" id="cd02440">
    <property type="entry name" value="AdoMet_MTases"/>
    <property type="match status" value="1"/>
</dbReference>
<comment type="caution">
    <text evidence="10">The sequence shown here is derived from an EMBL/GenBank/DDBJ whole genome shotgun (WGS) entry which is preliminary data.</text>
</comment>
<dbReference type="Gene3D" id="3.40.50.150">
    <property type="entry name" value="Vaccinia Virus protein VP39"/>
    <property type="match status" value="1"/>
</dbReference>
<evidence type="ECO:0000256" key="3">
    <source>
        <dbReference type="ARBA" id="ARBA00022603"/>
    </source>
</evidence>
<keyword evidence="3" id="KW-0489">Methyltransferase</keyword>
<dbReference type="SMART" id="SM00138">
    <property type="entry name" value="MeTrc"/>
    <property type="match status" value="1"/>
</dbReference>
<dbReference type="SUPFAM" id="SSF53335">
    <property type="entry name" value="S-adenosyl-L-methionine-dependent methyltransferases"/>
    <property type="match status" value="1"/>
</dbReference>
<evidence type="ECO:0000259" key="8">
    <source>
        <dbReference type="PROSITE" id="PS50113"/>
    </source>
</evidence>
<dbReference type="InterPro" id="IPR035965">
    <property type="entry name" value="PAS-like_dom_sf"/>
</dbReference>
<dbReference type="PROSITE" id="PS50113">
    <property type="entry name" value="PAC"/>
    <property type="match status" value="1"/>
</dbReference>
<dbReference type="Gene3D" id="3.30.450.20">
    <property type="entry name" value="PAS domain"/>
    <property type="match status" value="2"/>
</dbReference>
<dbReference type="SUPFAM" id="SSF47757">
    <property type="entry name" value="Chemotaxis receptor methyltransferase CheR, N-terminal domain"/>
    <property type="match status" value="1"/>
</dbReference>
<organism evidence="10 11">
    <name type="scientific">Handelsmanbacteria sp. (strain RIFCSPLOWO2_12_FULL_64_10)</name>
    <dbReference type="NCBI Taxonomy" id="1817868"/>
    <lineage>
        <taxon>Bacteria</taxon>
        <taxon>Candidatus Handelsmaniibacteriota</taxon>
    </lineage>
</organism>
<dbReference type="EC" id="2.1.1.80" evidence="2"/>
<dbReference type="SUPFAM" id="SSF55785">
    <property type="entry name" value="PYP-like sensor domain (PAS domain)"/>
    <property type="match status" value="2"/>
</dbReference>
<evidence type="ECO:0000259" key="7">
    <source>
        <dbReference type="PROSITE" id="PS50112"/>
    </source>
</evidence>
<reference evidence="10 11" key="1">
    <citation type="journal article" date="2016" name="Nat. Commun.">
        <title>Thousands of microbial genomes shed light on interconnected biogeochemical processes in an aquifer system.</title>
        <authorList>
            <person name="Anantharaman K."/>
            <person name="Brown C.T."/>
            <person name="Hug L.A."/>
            <person name="Sharon I."/>
            <person name="Castelle C.J."/>
            <person name="Probst A.J."/>
            <person name="Thomas B.C."/>
            <person name="Singh A."/>
            <person name="Wilkins M.J."/>
            <person name="Karaoz U."/>
            <person name="Brodie E.L."/>
            <person name="Williams K.H."/>
            <person name="Hubbard S.S."/>
            <person name="Banfield J.F."/>
        </authorList>
    </citation>
    <scope>NUCLEOTIDE SEQUENCE [LARGE SCALE GENOMIC DNA]</scope>
    <source>
        <strain evidence="11">RIFCSPLOWO2_12_FULL_64_10</strain>
    </source>
</reference>
<feature type="domain" description="PAS" evidence="7">
    <location>
        <begin position="500"/>
        <end position="548"/>
    </location>
</feature>
<dbReference type="InterPro" id="IPR036804">
    <property type="entry name" value="CheR_N_sf"/>
</dbReference>
<sequence>MNEAQMNKEFEALLDFLKRMRGFDFTGYKRASLIRRADKRLQAVGLEGFADYVDYLEVHPEEFAYLFNTLLINVTAFFRDAPAWEHLSKEVIPRIVEGKGADDPIRAWSAGCASGEEAYTVVIALAEAIGMEQFRKRVKIYATDIDEEALAQARQAAYRPEDLKAISPDVRERYFEAANGRYVFHNDLRRSVIFGLHDLVQDAPISRLDLLVCRNTLMYFNAEAQARILARLHFALNDRGFLFLGKAEMLLTHANLFTPETLRHRVFRKSAMTNVRDRLLALAHTGNEEAGNRLAQQVRLRDRAFDTAPAPQIVVDLNNNLAMVNQQACAMFGLSARDIGRRFSDLEVSYRPVELRSCIEQAHAERRVVSLRDVERSLPNGEVQRLDVEVTPLMDNGGGVLGVSIAFNDTTAHHRLRTELEHANEELQSTNEELQSASEELETTNEELQSTNEELEPTNEELQSSNEELETTNEELQSTNEELETINEELRHRTDELNRVNLYLESILGSLRIGVVVLDRDLNVSIWNPRAGDLWGLLPSEVEGRALLNLDIGLPVGQLRDLILSCLERKAEHDELMLNAVNRRGKAIRCRVTCVPLADSDGEIRGVVLLMEEWEGEGREG</sequence>
<keyword evidence="5" id="KW-0949">S-adenosyl-L-methionine</keyword>
<dbReference type="Proteomes" id="UP000178606">
    <property type="component" value="Unassembled WGS sequence"/>
</dbReference>
<evidence type="ECO:0000256" key="1">
    <source>
        <dbReference type="ARBA" id="ARBA00001541"/>
    </source>
</evidence>
<dbReference type="SMART" id="SM00091">
    <property type="entry name" value="PAS"/>
    <property type="match status" value="2"/>
</dbReference>
<evidence type="ECO:0000256" key="2">
    <source>
        <dbReference type="ARBA" id="ARBA00012534"/>
    </source>
</evidence>
<feature type="domain" description="CheR-type methyltransferase" evidence="9">
    <location>
        <begin position="1"/>
        <end position="272"/>
    </location>
</feature>
<dbReference type="Gene3D" id="1.10.155.10">
    <property type="entry name" value="Chemotaxis receptor methyltransferase CheR, N-terminal domain"/>
    <property type="match status" value="1"/>
</dbReference>
<evidence type="ECO:0000313" key="11">
    <source>
        <dbReference type="Proteomes" id="UP000178606"/>
    </source>
</evidence>
<dbReference type="PROSITE" id="PS50123">
    <property type="entry name" value="CHER"/>
    <property type="match status" value="1"/>
</dbReference>
<dbReference type="PANTHER" id="PTHR24422:SF10">
    <property type="entry name" value="CHEMOTAXIS PROTEIN METHYLTRANSFERASE 2"/>
    <property type="match status" value="1"/>
</dbReference>
<proteinExistence type="predicted"/>
<dbReference type="InterPro" id="IPR050903">
    <property type="entry name" value="Bact_Chemotaxis_MeTrfase"/>
</dbReference>
<dbReference type="InterPro" id="IPR013767">
    <property type="entry name" value="PAS_fold"/>
</dbReference>
<dbReference type="InterPro" id="IPR022641">
    <property type="entry name" value="CheR_N"/>
</dbReference>
<dbReference type="GO" id="GO:0006355">
    <property type="term" value="P:regulation of DNA-templated transcription"/>
    <property type="evidence" value="ECO:0007669"/>
    <property type="project" value="InterPro"/>
</dbReference>
<feature type="compositionally biased region" description="Polar residues" evidence="6">
    <location>
        <begin position="426"/>
        <end position="438"/>
    </location>
</feature>
<dbReference type="CDD" id="cd00130">
    <property type="entry name" value="PAS"/>
    <property type="match status" value="2"/>
</dbReference>
<dbReference type="InterPro" id="IPR000014">
    <property type="entry name" value="PAS"/>
</dbReference>
<evidence type="ECO:0000256" key="4">
    <source>
        <dbReference type="ARBA" id="ARBA00022679"/>
    </source>
</evidence>
<dbReference type="InterPro" id="IPR022642">
    <property type="entry name" value="CheR_C"/>
</dbReference>
<evidence type="ECO:0000313" key="10">
    <source>
        <dbReference type="EMBL" id="OGG43996.1"/>
    </source>
</evidence>
<dbReference type="GO" id="GO:0032259">
    <property type="term" value="P:methylation"/>
    <property type="evidence" value="ECO:0007669"/>
    <property type="project" value="UniProtKB-KW"/>
</dbReference>
<dbReference type="InterPro" id="IPR029063">
    <property type="entry name" value="SAM-dependent_MTases_sf"/>
</dbReference>
<name>A0A1F6C453_HANXR</name>
<keyword evidence="4" id="KW-0808">Transferase</keyword>